<dbReference type="SUPFAM" id="SSF69279">
    <property type="entry name" value="Phage tail proteins"/>
    <property type="match status" value="1"/>
</dbReference>
<accession>A0ABV6HT37</accession>
<dbReference type="PANTHER" id="PTHR35862:SF3">
    <property type="entry name" value="FELS-2 PROPHAGE PROTEIN"/>
    <property type="match status" value="1"/>
</dbReference>
<dbReference type="EMBL" id="JBHLWA010000001">
    <property type="protein sequence ID" value="MFC0322041.1"/>
    <property type="molecule type" value="Genomic_DNA"/>
</dbReference>
<sequence length="379" mass="42084">MIDIISDLFNSNHRKPIFKVVVTSKDDKTQKDITHIVSERLISLTLTDNRGFEADQLDITLSDHDSELVLPSRGATINLAIGFKDAGLVDKGSYKVDEIEFSGPPDTLVLRARSADLFGSLTTKQERSFHKIKIKDLVAQLATENKLKPLCDKELGEQTIEHLDQQNESTINLLTRLAKEYDAIATVKNGYLMFFYAGEMKTANGKPLPSILITKQSGDSYRFNIAEGDNYSAVRAYYYDPDSGKKGDVVIDANSDIQRKNAITKTGKVSKNKKNVLVQHQPVETDANQMKTLRHVYKTEAAAITGAKAAYDKMKRGVASFSLTLAYGRPELIPEMPAVLAGFKGQIDSSKWIVTQVTHNLNDSGYTSNVEFELSPNKE</sequence>
<dbReference type="Proteomes" id="UP001589769">
    <property type="component" value="Unassembled WGS sequence"/>
</dbReference>
<gene>
    <name evidence="1" type="ORF">ACFFHT_00430</name>
</gene>
<evidence type="ECO:0000313" key="2">
    <source>
        <dbReference type="Proteomes" id="UP001589769"/>
    </source>
</evidence>
<dbReference type="Pfam" id="PF05954">
    <property type="entry name" value="Phage_GPD"/>
    <property type="match status" value="1"/>
</dbReference>
<protein>
    <submittedName>
        <fullName evidence="1">Phage late control D family protein</fullName>
    </submittedName>
</protein>
<reference evidence="1 2" key="1">
    <citation type="submission" date="2024-09" db="EMBL/GenBank/DDBJ databases">
        <authorList>
            <person name="Sun Q."/>
            <person name="Mori K."/>
        </authorList>
    </citation>
    <scope>NUCLEOTIDE SEQUENCE [LARGE SCALE GENOMIC DNA]</scope>
    <source>
        <strain evidence="1 2">CCM 7538</strain>
    </source>
</reference>
<keyword evidence="2" id="KW-1185">Reference proteome</keyword>
<dbReference type="PANTHER" id="PTHR35862">
    <property type="entry name" value="FELS-2 PROPHAGE PROTEIN"/>
    <property type="match status" value="1"/>
</dbReference>
<dbReference type="InterPro" id="IPR052726">
    <property type="entry name" value="Phage_Baseplate_Hub"/>
</dbReference>
<dbReference type="RefSeq" id="WP_382372413.1">
    <property type="nucleotide sequence ID" value="NZ_JBHLWA010000001.1"/>
</dbReference>
<comment type="caution">
    <text evidence="1">The sequence shown here is derived from an EMBL/GenBank/DDBJ whole genome shotgun (WGS) entry which is preliminary data.</text>
</comment>
<name>A0ABV6HT37_9PAST</name>
<evidence type="ECO:0000313" key="1">
    <source>
        <dbReference type="EMBL" id="MFC0322041.1"/>
    </source>
</evidence>
<proteinExistence type="predicted"/>
<organism evidence="1 2">
    <name type="scientific">Gallibacterium melopsittaci</name>
    <dbReference type="NCBI Taxonomy" id="516063"/>
    <lineage>
        <taxon>Bacteria</taxon>
        <taxon>Pseudomonadati</taxon>
        <taxon>Pseudomonadota</taxon>
        <taxon>Gammaproteobacteria</taxon>
        <taxon>Pasteurellales</taxon>
        <taxon>Pasteurellaceae</taxon>
        <taxon>Gallibacterium</taxon>
    </lineage>
</organism>